<dbReference type="EMBL" id="PCGY01000011">
    <property type="protein sequence ID" value="PKU92892.1"/>
    <property type="molecule type" value="Genomic_DNA"/>
</dbReference>
<protein>
    <submittedName>
        <fullName evidence="2">XRE family transcriptional regulator</fullName>
    </submittedName>
</protein>
<dbReference type="Pfam" id="PF08667">
    <property type="entry name" value="BetR"/>
    <property type="match status" value="1"/>
</dbReference>
<dbReference type="PROSITE" id="PS50943">
    <property type="entry name" value="HTH_CROC1"/>
    <property type="match status" value="1"/>
</dbReference>
<name>A0A2N3QML9_9BIFI</name>
<dbReference type="Proteomes" id="UP000233727">
    <property type="component" value="Unassembled WGS sequence"/>
</dbReference>
<gene>
    <name evidence="2" type="ORF">CQR47_0742</name>
</gene>
<evidence type="ECO:0000313" key="2">
    <source>
        <dbReference type="EMBL" id="PKU92892.1"/>
    </source>
</evidence>
<evidence type="ECO:0000259" key="1">
    <source>
        <dbReference type="PROSITE" id="PS50943"/>
    </source>
</evidence>
<proteinExistence type="predicted"/>
<comment type="caution">
    <text evidence="2">The sequence shown here is derived from an EMBL/GenBank/DDBJ whole genome shotgun (WGS) entry which is preliminary data.</text>
</comment>
<feature type="domain" description="HTH cro/C1-type" evidence="1">
    <location>
        <begin position="12"/>
        <end position="66"/>
    </location>
</feature>
<dbReference type="CDD" id="cd00093">
    <property type="entry name" value="HTH_XRE"/>
    <property type="match status" value="1"/>
</dbReference>
<dbReference type="InterPro" id="IPR001387">
    <property type="entry name" value="Cro/C1-type_HTH"/>
</dbReference>
<organism evidence="2 3">
    <name type="scientific">Bifidobacterium thermophilum</name>
    <dbReference type="NCBI Taxonomy" id="33905"/>
    <lineage>
        <taxon>Bacteria</taxon>
        <taxon>Bacillati</taxon>
        <taxon>Actinomycetota</taxon>
        <taxon>Actinomycetes</taxon>
        <taxon>Bifidobacteriales</taxon>
        <taxon>Bifidobacteriaceae</taxon>
        <taxon>Bifidobacterium</taxon>
    </lineage>
</organism>
<dbReference type="AlphaFoldDB" id="A0A2N3QML9"/>
<dbReference type="RefSeq" id="WP_101455012.1">
    <property type="nucleotide sequence ID" value="NZ_PCGY01000011.1"/>
</dbReference>
<dbReference type="SUPFAM" id="SSF47413">
    <property type="entry name" value="lambda repressor-like DNA-binding domains"/>
    <property type="match status" value="1"/>
</dbReference>
<accession>A0A2N3QML9</accession>
<evidence type="ECO:0000313" key="3">
    <source>
        <dbReference type="Proteomes" id="UP000233727"/>
    </source>
</evidence>
<dbReference type="Gene3D" id="1.10.260.40">
    <property type="entry name" value="lambda repressor-like DNA-binding domains"/>
    <property type="match status" value="1"/>
</dbReference>
<dbReference type="GO" id="GO:0003677">
    <property type="term" value="F:DNA binding"/>
    <property type="evidence" value="ECO:0007669"/>
    <property type="project" value="InterPro"/>
</dbReference>
<reference evidence="2 3" key="1">
    <citation type="submission" date="2017-10" db="EMBL/GenBank/DDBJ databases">
        <title>Bifidobacterium genomics.</title>
        <authorList>
            <person name="Lugli G.A."/>
            <person name="Milani C."/>
            <person name="Mancabelli L."/>
        </authorList>
    </citation>
    <scope>NUCLEOTIDE SEQUENCE [LARGE SCALE GENOMIC DNA]</scope>
    <source>
        <strain evidence="2 3">1542B</strain>
    </source>
</reference>
<dbReference type="InterPro" id="IPR010982">
    <property type="entry name" value="Lambda_DNA-bd_dom_sf"/>
</dbReference>
<dbReference type="InterPro" id="IPR013975">
    <property type="entry name" value="Tscrpt_reg_BetR_N"/>
</dbReference>
<sequence length="79" mass="8377">MTYINGITAERIASLLAKSDMTQAQYAAILNVSQPTVSDKLAGAVQFTAKDIRATAVQFGVTTDFLYGLTDERAPAHAG</sequence>